<evidence type="ECO:0000313" key="3">
    <source>
        <dbReference type="EMBL" id="UOQ44798.1"/>
    </source>
</evidence>
<protein>
    <submittedName>
        <fullName evidence="3">Two-component system activity regulator YycH</fullName>
    </submittedName>
</protein>
<dbReference type="Gene3D" id="3.10.450.310">
    <property type="match status" value="1"/>
</dbReference>
<dbReference type="EMBL" id="CP095073">
    <property type="protein sequence ID" value="UOQ44798.1"/>
    <property type="molecule type" value="Genomic_DNA"/>
</dbReference>
<dbReference type="Pfam" id="PF07435">
    <property type="entry name" value="YycH"/>
    <property type="match status" value="1"/>
</dbReference>
<dbReference type="RefSeq" id="WP_244711041.1">
    <property type="nucleotide sequence ID" value="NZ_CP095073.1"/>
</dbReference>
<dbReference type="Gene3D" id="3.30.310.160">
    <property type="entry name" value="YycH protein, domain 2"/>
    <property type="match status" value="1"/>
</dbReference>
<dbReference type="InterPro" id="IPR009996">
    <property type="entry name" value="YycH"/>
</dbReference>
<keyword evidence="1" id="KW-1133">Transmembrane helix</keyword>
<organism evidence="3 4">
    <name type="scientific">Halobacillus salinarum</name>
    <dbReference type="NCBI Taxonomy" id="2932257"/>
    <lineage>
        <taxon>Bacteria</taxon>
        <taxon>Bacillati</taxon>
        <taxon>Bacillota</taxon>
        <taxon>Bacilli</taxon>
        <taxon>Bacillales</taxon>
        <taxon>Bacillaceae</taxon>
        <taxon>Halobacillus</taxon>
    </lineage>
</organism>
<evidence type="ECO:0000259" key="2">
    <source>
        <dbReference type="Pfam" id="PF07435"/>
    </source>
</evidence>
<dbReference type="InterPro" id="IPR042274">
    <property type="entry name" value="YycH/YycI_2"/>
</dbReference>
<evidence type="ECO:0000313" key="4">
    <source>
        <dbReference type="Proteomes" id="UP000831787"/>
    </source>
</evidence>
<keyword evidence="4" id="KW-1185">Reference proteome</keyword>
<reference evidence="3 4" key="1">
    <citation type="submission" date="2022-04" db="EMBL/GenBank/DDBJ databases">
        <title>Halobacillus sp. isolated from saltern.</title>
        <authorList>
            <person name="Won M."/>
            <person name="Lee C.-M."/>
            <person name="Woen H.-Y."/>
            <person name="Kwon S.-W."/>
        </authorList>
    </citation>
    <scope>NUCLEOTIDE SEQUENCE [LARGE SCALE GENOMIC DNA]</scope>
    <source>
        <strain evidence="3 4">SSBR10-3</strain>
    </source>
</reference>
<keyword evidence="1" id="KW-0472">Membrane</keyword>
<dbReference type="Proteomes" id="UP000831787">
    <property type="component" value="Chromosome"/>
</dbReference>
<proteinExistence type="predicted"/>
<keyword evidence="1" id="KW-0812">Transmembrane</keyword>
<name>A0ABY4EJY9_9BACI</name>
<evidence type="ECO:0000256" key="1">
    <source>
        <dbReference type="SAM" id="Phobius"/>
    </source>
</evidence>
<feature type="transmembrane region" description="Helical" evidence="1">
    <location>
        <begin position="9"/>
        <end position="28"/>
    </location>
</feature>
<feature type="domain" description="Regulatory protein YycH" evidence="2">
    <location>
        <begin position="4"/>
        <end position="435"/>
    </location>
</feature>
<dbReference type="CDD" id="cd15787">
    <property type="entry name" value="YycH_N"/>
    <property type="match status" value="1"/>
</dbReference>
<gene>
    <name evidence="3" type="primary">yycH</name>
    <name evidence="3" type="ORF">MUN89_02255</name>
</gene>
<accession>A0ABY4EJY9</accession>
<sequence length="446" mass="50545">MKVESLKTIILVILIVFSLLLTGAIWNYQPTEDKVQDDEGLIENTEISGTTQTMSSLLVPEKVVFSENSKYYSYKNKENVKELFNSLQNVTLLDISSTQTTGLPDADKMAEFIFPTSIPSDVIANIFKVDSTNSFISNIDFNRIFIIYPENAGEGASAQVWFVNQNNEKVLVATLPENGANAVIRDLDDHKQRLTEQFVYEPEGNNERMFLPVDEVKLPIKVLTYTVLETTPLRNSLFSRESVVINISGKDKQLRGNNKLLTMTDEKWMKYVDFNSSPIDNAPNMSKYDIMSTTLSYINDQKGWTDPFRLSNVSTNPQTIDFRMYNSGYPILASDRGISSMSLTYNKQNGNISEYVRPLIKFETYQYNESQQEALPSGQQVVDYITTDPKYSVSHIDDIQPGYSLVQQPSGSPVYNLLPYWFVHESGQWRQLDTKKIKAAVSQGAS</sequence>